<evidence type="ECO:0000256" key="1">
    <source>
        <dbReference type="SAM" id="MobiDB-lite"/>
    </source>
</evidence>
<dbReference type="FunFam" id="3.30.70.270:FF:000020">
    <property type="entry name" value="Transposon Tf2-6 polyprotein-like Protein"/>
    <property type="match status" value="1"/>
</dbReference>
<dbReference type="AlphaFoldDB" id="A0A1R3GA62"/>
<feature type="compositionally biased region" description="Basic and acidic residues" evidence="1">
    <location>
        <begin position="14"/>
        <end position="23"/>
    </location>
</feature>
<feature type="region of interest" description="Disordered" evidence="1">
    <location>
        <begin position="65"/>
        <end position="92"/>
    </location>
</feature>
<feature type="compositionally biased region" description="Low complexity" evidence="1">
    <location>
        <begin position="68"/>
        <end position="85"/>
    </location>
</feature>
<evidence type="ECO:0000259" key="3">
    <source>
        <dbReference type="Pfam" id="PF17919"/>
    </source>
</evidence>
<reference evidence="4 5" key="1">
    <citation type="submission" date="2013-09" db="EMBL/GenBank/DDBJ databases">
        <title>Corchorus capsularis genome sequencing.</title>
        <authorList>
            <person name="Alam M."/>
            <person name="Haque M.S."/>
            <person name="Islam M.S."/>
            <person name="Emdad E.M."/>
            <person name="Islam M.M."/>
            <person name="Ahmed B."/>
            <person name="Halim A."/>
            <person name="Hossen Q.M.M."/>
            <person name="Hossain M.Z."/>
            <person name="Ahmed R."/>
            <person name="Khan M.M."/>
            <person name="Islam R."/>
            <person name="Rashid M.M."/>
            <person name="Khan S.A."/>
            <person name="Rahman M.S."/>
            <person name="Alam M."/>
        </authorList>
    </citation>
    <scope>NUCLEOTIDE SEQUENCE [LARGE SCALE GENOMIC DNA]</scope>
    <source>
        <strain evidence="5">cv. CVL-1</strain>
        <tissue evidence="4">Whole seedling</tissue>
    </source>
</reference>
<dbReference type="InterPro" id="IPR043128">
    <property type="entry name" value="Rev_trsase/Diguanyl_cyclase"/>
</dbReference>
<dbReference type="InterPro" id="IPR000477">
    <property type="entry name" value="RT_dom"/>
</dbReference>
<dbReference type="PANTHER" id="PTHR35046">
    <property type="entry name" value="ZINC KNUCKLE (CCHC-TYPE) FAMILY PROTEIN"/>
    <property type="match status" value="1"/>
</dbReference>
<feature type="compositionally biased region" description="Acidic residues" evidence="1">
    <location>
        <begin position="137"/>
        <end position="158"/>
    </location>
</feature>
<dbReference type="GO" id="GO:0003964">
    <property type="term" value="F:RNA-directed DNA polymerase activity"/>
    <property type="evidence" value="ECO:0007669"/>
    <property type="project" value="UniProtKB-KW"/>
</dbReference>
<dbReference type="Pfam" id="PF00078">
    <property type="entry name" value="RVT_1"/>
    <property type="match status" value="1"/>
</dbReference>
<name>A0A1R3GA62_COCAP</name>
<feature type="domain" description="Reverse transcriptase" evidence="2">
    <location>
        <begin position="199"/>
        <end position="297"/>
    </location>
</feature>
<gene>
    <name evidence="4" type="ORF">CCACVL1_27457</name>
</gene>
<dbReference type="Pfam" id="PF17919">
    <property type="entry name" value="RT_RNaseH_2"/>
    <property type="match status" value="1"/>
</dbReference>
<dbReference type="InterPro" id="IPR041577">
    <property type="entry name" value="RT_RNaseH_2"/>
</dbReference>
<sequence>MREPRALRAAARRGPLDRLREQEAGGEAYLDNLRPRLNREIHDIVEMQQHYDLEEMLQNALKAEGQVKKNSSAKKSFTSSSRSWKTPYKKDERMPYKEKERFGHYAKDCINKKVMYFNQHGELLSEEEGDFKLDSSGDGDDDMDDDKAAIDDDDDGEEPAYRTNPDETKELEKQVGELLEKGYVRESLSPCVVSMLLVLKKDGTWRMCLDCRAINNITVKYHHPIPRLDDMLDELQGACVFSKIDLKSVYHQILMKEGDEWKTTFKIKLGLYEWVEKLYANLKKCSFCTKRLVFLGFVVSAQGIEVDEEKIKAIKDWPIPSNIGQVRSFHGLDGFYRRFVKDFSTLPAPITSVMKKNAPSECGPKQQEAFETLKTKLTNVPLLVLPNFNSTFEIECDASRKAEFVKDLHEKVRANIEKKTQHYMRMPNKGRKEVIFEPGDWVWLHLRKVASSISFSSKIRTFAALASMANHRPNDRRLWTVEEERALLQCMTDIVEQGAINIDIDRLVTMMGHKMPNCGLRKVYIHSKVRCLKRHYFAIDKLLQAPYAFTWDKENHKSIGDQAAMDMWSQGNNPYGGWVRNKPFLWFLELQYVFSKQLEIFPRSQVQEDDDGANVEGENDD</sequence>
<dbReference type="InterPro" id="IPR043502">
    <property type="entry name" value="DNA/RNA_pol_sf"/>
</dbReference>
<dbReference type="Gene3D" id="3.30.70.270">
    <property type="match status" value="3"/>
</dbReference>
<comment type="caution">
    <text evidence="4">The sequence shown here is derived from an EMBL/GenBank/DDBJ whole genome shotgun (WGS) entry which is preliminary data.</text>
</comment>
<keyword evidence="4" id="KW-0695">RNA-directed DNA polymerase</keyword>
<evidence type="ECO:0000259" key="2">
    <source>
        <dbReference type="Pfam" id="PF00078"/>
    </source>
</evidence>
<dbReference type="OrthoDB" id="1001400at2759"/>
<dbReference type="EMBL" id="AWWV01014826">
    <property type="protein sequence ID" value="OMO54947.1"/>
    <property type="molecule type" value="Genomic_DNA"/>
</dbReference>
<keyword evidence="5" id="KW-1185">Reference proteome</keyword>
<feature type="region of interest" description="Disordered" evidence="1">
    <location>
        <begin position="1"/>
        <end position="23"/>
    </location>
</feature>
<dbReference type="SUPFAM" id="SSF56672">
    <property type="entry name" value="DNA/RNA polymerases"/>
    <property type="match status" value="1"/>
</dbReference>
<organism evidence="4 5">
    <name type="scientific">Corchorus capsularis</name>
    <name type="common">Jute</name>
    <dbReference type="NCBI Taxonomy" id="210143"/>
    <lineage>
        <taxon>Eukaryota</taxon>
        <taxon>Viridiplantae</taxon>
        <taxon>Streptophyta</taxon>
        <taxon>Embryophyta</taxon>
        <taxon>Tracheophyta</taxon>
        <taxon>Spermatophyta</taxon>
        <taxon>Magnoliopsida</taxon>
        <taxon>eudicotyledons</taxon>
        <taxon>Gunneridae</taxon>
        <taxon>Pentapetalae</taxon>
        <taxon>rosids</taxon>
        <taxon>malvids</taxon>
        <taxon>Malvales</taxon>
        <taxon>Malvaceae</taxon>
        <taxon>Grewioideae</taxon>
        <taxon>Apeibeae</taxon>
        <taxon>Corchorus</taxon>
    </lineage>
</organism>
<dbReference type="STRING" id="210143.A0A1R3GA62"/>
<evidence type="ECO:0000313" key="4">
    <source>
        <dbReference type="EMBL" id="OMO54947.1"/>
    </source>
</evidence>
<protein>
    <submittedName>
        <fullName evidence="4">Reverse transcriptase</fullName>
    </submittedName>
</protein>
<keyword evidence="4" id="KW-0808">Transferase</keyword>
<feature type="region of interest" description="Disordered" evidence="1">
    <location>
        <begin position="130"/>
        <end position="168"/>
    </location>
</feature>
<evidence type="ECO:0000313" key="5">
    <source>
        <dbReference type="Proteomes" id="UP000188268"/>
    </source>
</evidence>
<proteinExistence type="predicted"/>
<dbReference type="PANTHER" id="PTHR35046:SF9">
    <property type="entry name" value="RNA-DIRECTED DNA POLYMERASE"/>
    <property type="match status" value="1"/>
</dbReference>
<dbReference type="CDD" id="cd01647">
    <property type="entry name" value="RT_LTR"/>
    <property type="match status" value="1"/>
</dbReference>
<accession>A0A1R3GA62</accession>
<dbReference type="Proteomes" id="UP000188268">
    <property type="component" value="Unassembled WGS sequence"/>
</dbReference>
<keyword evidence="4" id="KW-0548">Nucleotidyltransferase</keyword>
<dbReference type="Gene3D" id="3.10.10.10">
    <property type="entry name" value="HIV Type 1 Reverse Transcriptase, subunit A, domain 1"/>
    <property type="match status" value="1"/>
</dbReference>
<dbReference type="Gramene" id="OMO54947">
    <property type="protein sequence ID" value="OMO54947"/>
    <property type="gene ID" value="CCACVL1_27457"/>
</dbReference>
<feature type="domain" description="Reverse transcriptase/retrotransposon-derived protein RNase H-like" evidence="3">
    <location>
        <begin position="364"/>
        <end position="401"/>
    </location>
</feature>